<proteinExistence type="predicted"/>
<dbReference type="InterPro" id="IPR010177">
    <property type="entry name" value="Paired_CXXCH_1"/>
</dbReference>
<evidence type="ECO:0000313" key="5">
    <source>
        <dbReference type="EMBL" id="BAV35019.1"/>
    </source>
</evidence>
<dbReference type="InParanoid" id="A0A1B4XJP2"/>
<feature type="signal peptide" evidence="2">
    <location>
        <begin position="1"/>
        <end position="25"/>
    </location>
</feature>
<evidence type="ECO:0000313" key="6">
    <source>
        <dbReference type="Proteomes" id="UP000243180"/>
    </source>
</evidence>
<dbReference type="Pfam" id="PF09699">
    <property type="entry name" value="Paired_CXXCH_1"/>
    <property type="match status" value="2"/>
</dbReference>
<dbReference type="NCBIfam" id="TIGR01905">
    <property type="entry name" value="paired_CXXCH_1"/>
    <property type="match status" value="2"/>
</dbReference>
<gene>
    <name evidence="5" type="ORF">SCL_2742</name>
</gene>
<dbReference type="OrthoDB" id="9814800at2"/>
<dbReference type="PANTHER" id="PTHR35038">
    <property type="entry name" value="DISSIMILATORY SULFITE REDUCTASE SIRA"/>
    <property type="match status" value="1"/>
</dbReference>
<keyword evidence="6" id="KW-1185">Reference proteome</keyword>
<dbReference type="PANTHER" id="PTHR35038:SF8">
    <property type="entry name" value="C-TYPE POLYHEME CYTOCHROME OMCC"/>
    <property type="match status" value="1"/>
</dbReference>
<feature type="domain" description="Doubled CXXCH motif" evidence="3">
    <location>
        <begin position="208"/>
        <end position="249"/>
    </location>
</feature>
<protein>
    <submittedName>
        <fullName evidence="5">Cytochrome C</fullName>
    </submittedName>
</protein>
<dbReference type="KEGG" id="slim:SCL_2742"/>
<dbReference type="EMBL" id="AP014879">
    <property type="protein sequence ID" value="BAV35019.1"/>
    <property type="molecule type" value="Genomic_DNA"/>
</dbReference>
<dbReference type="SUPFAM" id="SSF48695">
    <property type="entry name" value="Multiheme cytochromes"/>
    <property type="match status" value="1"/>
</dbReference>
<evidence type="ECO:0000256" key="2">
    <source>
        <dbReference type="SAM" id="SignalP"/>
    </source>
</evidence>
<dbReference type="NCBIfam" id="TIGR03508">
    <property type="entry name" value="decahem_SO"/>
    <property type="match status" value="1"/>
</dbReference>
<feature type="domain" description="Cytochrome c-type protein NrfB-like" evidence="4">
    <location>
        <begin position="131"/>
        <end position="180"/>
    </location>
</feature>
<sequence>MKITGRILVVCICLGLGGAASPLLAEEAKPAADQAEAKAAPKDMVLKGDAVCTQCHDETEVYPVLAIGKTRHGVMADKNTPTCTTCHGESKSHLNIPKGEKDRPKPERLFGMRPTIPAELQVERYFGLFGKNTSTPVAERNAPCLECHNGGERIHWVGSAHEAGDVACTSCHQIHTTHDRARDKHAQTEMCFACHKEQRAQMNRPSRHPIKEGKVACSDCHNPHGSAGPKLLVRDNVNDTCYQCHMEKRGPFVRTHEPVQEDCSICHNPHGATNPSLLKLRSPFLCQSCHEPTSHHSTVPEDGVAGGLNPSTAQAVIMARGCTNCHTQIHGSNNPTDGTGRGFRR</sequence>
<dbReference type="Gene3D" id="1.10.1130.10">
    <property type="entry name" value="Flavocytochrome C3, Chain A"/>
    <property type="match status" value="2"/>
</dbReference>
<feature type="domain" description="Doubled CXXCH motif" evidence="3">
    <location>
        <begin position="256"/>
        <end position="293"/>
    </location>
</feature>
<keyword evidence="1 2" id="KW-0732">Signal</keyword>
<evidence type="ECO:0000259" key="3">
    <source>
        <dbReference type="Pfam" id="PF09699"/>
    </source>
</evidence>
<evidence type="ECO:0000256" key="1">
    <source>
        <dbReference type="ARBA" id="ARBA00022729"/>
    </source>
</evidence>
<dbReference type="Proteomes" id="UP000243180">
    <property type="component" value="Chromosome"/>
</dbReference>
<name>A0A1B4XJP2_9GAMM</name>
<organism evidence="5 6">
    <name type="scientific">Sulfuricaulis limicola</name>
    <dbReference type="NCBI Taxonomy" id="1620215"/>
    <lineage>
        <taxon>Bacteria</taxon>
        <taxon>Pseudomonadati</taxon>
        <taxon>Pseudomonadota</taxon>
        <taxon>Gammaproteobacteria</taxon>
        <taxon>Acidiferrobacterales</taxon>
        <taxon>Acidiferrobacteraceae</taxon>
        <taxon>Sulfuricaulis</taxon>
    </lineage>
</organism>
<dbReference type="InterPro" id="IPR020015">
    <property type="entry name" value="Decahaem_cyt-c_DmsE"/>
</dbReference>
<dbReference type="InterPro" id="IPR036280">
    <property type="entry name" value="Multihaem_cyt_sf"/>
</dbReference>
<evidence type="ECO:0000259" key="4">
    <source>
        <dbReference type="Pfam" id="PF22678"/>
    </source>
</evidence>
<feature type="chain" id="PRO_5008572503" evidence="2">
    <location>
        <begin position="26"/>
        <end position="345"/>
    </location>
</feature>
<dbReference type="Pfam" id="PF22678">
    <property type="entry name" value="Cytochrom_c_NrfB-like"/>
    <property type="match status" value="1"/>
</dbReference>
<accession>A0A1B4XJP2</accession>
<dbReference type="InterPro" id="IPR053875">
    <property type="entry name" value="Cytochrom_c_NrfB-like_dom"/>
</dbReference>
<dbReference type="InterPro" id="IPR051829">
    <property type="entry name" value="Multiheme_Cytochr_ET"/>
</dbReference>
<dbReference type="GO" id="GO:0016491">
    <property type="term" value="F:oxidoreductase activity"/>
    <property type="evidence" value="ECO:0007669"/>
    <property type="project" value="TreeGrafter"/>
</dbReference>
<dbReference type="RefSeq" id="WP_096361704.1">
    <property type="nucleotide sequence ID" value="NZ_AP014879.1"/>
</dbReference>
<dbReference type="AlphaFoldDB" id="A0A1B4XJP2"/>
<reference evidence="5 6" key="1">
    <citation type="submission" date="2015-05" db="EMBL/GenBank/DDBJ databases">
        <title>Complete genome sequence of a sulfur-oxidizing gammaproteobacterium strain HA5.</title>
        <authorList>
            <person name="Miura A."/>
            <person name="Kojima H."/>
            <person name="Fukui M."/>
        </authorList>
    </citation>
    <scope>NUCLEOTIDE SEQUENCE [LARGE SCALE GENOMIC DNA]</scope>
    <source>
        <strain evidence="5 6">HA5</strain>
    </source>
</reference>